<proteinExistence type="inferred from homology"/>
<feature type="transmembrane region" description="Helical" evidence="7">
    <location>
        <begin position="110"/>
        <end position="130"/>
    </location>
</feature>
<dbReference type="InterPro" id="IPR010920">
    <property type="entry name" value="LSM_dom_sf"/>
</dbReference>
<dbReference type="GO" id="GO:0008381">
    <property type="term" value="F:mechanosensitive monoatomic ion channel activity"/>
    <property type="evidence" value="ECO:0007669"/>
    <property type="project" value="UniProtKB-ARBA"/>
</dbReference>
<comment type="subcellular location">
    <subcellularLocation>
        <location evidence="1">Cell membrane</location>
        <topology evidence="1">Multi-pass membrane protein</topology>
    </subcellularLocation>
</comment>
<gene>
    <name evidence="11" type="ORF">SAMN05192580_2743</name>
</gene>
<evidence type="ECO:0000259" key="8">
    <source>
        <dbReference type="Pfam" id="PF00924"/>
    </source>
</evidence>
<accession>A0A1I6LHJ2</accession>
<dbReference type="GO" id="GO:0005886">
    <property type="term" value="C:plasma membrane"/>
    <property type="evidence" value="ECO:0007669"/>
    <property type="project" value="UniProtKB-SubCell"/>
</dbReference>
<evidence type="ECO:0000256" key="2">
    <source>
        <dbReference type="ARBA" id="ARBA00008017"/>
    </source>
</evidence>
<dbReference type="InterPro" id="IPR023408">
    <property type="entry name" value="MscS_beta-dom_sf"/>
</dbReference>
<dbReference type="STRING" id="1166337.SAMN05192580_2743"/>
<feature type="domain" description="Mechanosensitive ion channel MscS" evidence="8">
    <location>
        <begin position="203"/>
        <end position="267"/>
    </location>
</feature>
<dbReference type="PANTHER" id="PTHR30566:SF25">
    <property type="entry name" value="INNER MEMBRANE PROTEIN"/>
    <property type="match status" value="1"/>
</dbReference>
<evidence type="ECO:0000259" key="10">
    <source>
        <dbReference type="Pfam" id="PF21088"/>
    </source>
</evidence>
<dbReference type="InterPro" id="IPR006685">
    <property type="entry name" value="MscS_channel_2nd"/>
</dbReference>
<dbReference type="Gene3D" id="1.10.287.1260">
    <property type="match status" value="1"/>
</dbReference>
<dbReference type="Gene3D" id="3.30.70.100">
    <property type="match status" value="1"/>
</dbReference>
<evidence type="ECO:0000313" key="12">
    <source>
        <dbReference type="Proteomes" id="UP000198824"/>
    </source>
</evidence>
<feature type="transmembrane region" description="Helical" evidence="7">
    <location>
        <begin position="87"/>
        <end position="104"/>
    </location>
</feature>
<sequence length="393" mass="42082">MTSNANATAPAVRPSERVASLAGDIRDLWDQSVDWFLTHYLQIGIALAAGVAIVAALYGLRMIGARLCREPGYTHWRTIIGRAVSRTHLWFMVALAAAMVSGIAQPPAGVQQVIQAAFTIAAAFQAAIWAREIVLGAVEHRAGGDTEHGRLGSAMGIIRLLVTFGLFAIAIVLVLDNLGVNVTGLIAGLGIGGIAIGLAAQGIFADLFAALAIIFDKPFRRGDSVRWDGTNGSVESIGLKSTRVRSITGEQIIISNKNLLDKELHNLANLDRRRMSFVLSLTYETPVDVLERVPAMIREIIEAQDKCKLVRCGLTAFAGSSVDFEVQFDVMSQIYDEVYNARSAVGLAIMRRFNEEGIPFAYPTQTNYTAAPDGTIVNPVPDTSSGVSAGQAA</sequence>
<dbReference type="RefSeq" id="WP_093315405.1">
    <property type="nucleotide sequence ID" value="NZ_FOZG01000002.1"/>
</dbReference>
<evidence type="ECO:0000256" key="6">
    <source>
        <dbReference type="ARBA" id="ARBA00023136"/>
    </source>
</evidence>
<dbReference type="InterPro" id="IPR049278">
    <property type="entry name" value="MS_channel_C"/>
</dbReference>
<dbReference type="AlphaFoldDB" id="A0A1I6LHJ2"/>
<dbReference type="Gene3D" id="2.30.30.60">
    <property type="match status" value="1"/>
</dbReference>
<name>A0A1I6LHJ2_9SPHN</name>
<keyword evidence="6 7" id="KW-0472">Membrane</keyword>
<comment type="similarity">
    <text evidence="2">Belongs to the MscS (TC 1.A.23) family.</text>
</comment>
<evidence type="ECO:0000256" key="3">
    <source>
        <dbReference type="ARBA" id="ARBA00022475"/>
    </source>
</evidence>
<dbReference type="EMBL" id="FOZG01000002">
    <property type="protein sequence ID" value="SFS02894.1"/>
    <property type="molecule type" value="Genomic_DNA"/>
</dbReference>
<evidence type="ECO:0000256" key="1">
    <source>
        <dbReference type="ARBA" id="ARBA00004651"/>
    </source>
</evidence>
<dbReference type="Pfam" id="PF00924">
    <property type="entry name" value="MS_channel_2nd"/>
    <property type="match status" value="1"/>
</dbReference>
<dbReference type="SUPFAM" id="SSF50182">
    <property type="entry name" value="Sm-like ribonucleoproteins"/>
    <property type="match status" value="1"/>
</dbReference>
<dbReference type="Proteomes" id="UP000198824">
    <property type="component" value="Unassembled WGS sequence"/>
</dbReference>
<keyword evidence="4 7" id="KW-0812">Transmembrane</keyword>
<evidence type="ECO:0000313" key="11">
    <source>
        <dbReference type="EMBL" id="SFS02894.1"/>
    </source>
</evidence>
<evidence type="ECO:0000256" key="5">
    <source>
        <dbReference type="ARBA" id="ARBA00022989"/>
    </source>
</evidence>
<dbReference type="InterPro" id="IPR049142">
    <property type="entry name" value="MS_channel_1st"/>
</dbReference>
<feature type="transmembrane region" description="Helical" evidence="7">
    <location>
        <begin position="151"/>
        <end position="174"/>
    </location>
</feature>
<evidence type="ECO:0000259" key="9">
    <source>
        <dbReference type="Pfam" id="PF21082"/>
    </source>
</evidence>
<evidence type="ECO:0000256" key="7">
    <source>
        <dbReference type="SAM" id="Phobius"/>
    </source>
</evidence>
<feature type="domain" description="Mechanosensitive ion channel transmembrane helices 2/3" evidence="10">
    <location>
        <begin position="161"/>
        <end position="201"/>
    </location>
</feature>
<reference evidence="11 12" key="1">
    <citation type="submission" date="2016-10" db="EMBL/GenBank/DDBJ databases">
        <authorList>
            <person name="de Groot N.N."/>
        </authorList>
    </citation>
    <scope>NUCLEOTIDE SEQUENCE [LARGE SCALE GENOMIC DNA]</scope>
    <source>
        <strain evidence="11 12">S5-249</strain>
    </source>
</reference>
<feature type="domain" description="Mechanosensitive ion channel MscS C-terminal" evidence="9">
    <location>
        <begin position="277"/>
        <end position="360"/>
    </location>
</feature>
<dbReference type="SUPFAM" id="SSF82689">
    <property type="entry name" value="Mechanosensitive channel protein MscS (YggB), C-terminal domain"/>
    <property type="match status" value="1"/>
</dbReference>
<dbReference type="Pfam" id="PF21088">
    <property type="entry name" value="MS_channel_1st"/>
    <property type="match status" value="1"/>
</dbReference>
<feature type="transmembrane region" description="Helical" evidence="7">
    <location>
        <begin position="186"/>
        <end position="215"/>
    </location>
</feature>
<keyword evidence="12" id="KW-1185">Reference proteome</keyword>
<dbReference type="InterPro" id="IPR011066">
    <property type="entry name" value="MscS_channel_C_sf"/>
</dbReference>
<protein>
    <submittedName>
        <fullName evidence="11">Small-conductance mechanosensitive channel</fullName>
    </submittedName>
</protein>
<feature type="transmembrane region" description="Helical" evidence="7">
    <location>
        <begin position="39"/>
        <end position="60"/>
    </location>
</feature>
<dbReference type="InterPro" id="IPR011014">
    <property type="entry name" value="MscS_channel_TM-2"/>
</dbReference>
<dbReference type="Pfam" id="PF21082">
    <property type="entry name" value="MS_channel_3rd"/>
    <property type="match status" value="1"/>
</dbReference>
<organism evidence="11 12">
    <name type="scientific">Sphingomonas jatrophae</name>
    <dbReference type="NCBI Taxonomy" id="1166337"/>
    <lineage>
        <taxon>Bacteria</taxon>
        <taxon>Pseudomonadati</taxon>
        <taxon>Pseudomonadota</taxon>
        <taxon>Alphaproteobacteria</taxon>
        <taxon>Sphingomonadales</taxon>
        <taxon>Sphingomonadaceae</taxon>
        <taxon>Sphingomonas</taxon>
    </lineage>
</organism>
<keyword evidence="5 7" id="KW-1133">Transmembrane helix</keyword>
<dbReference type="PANTHER" id="PTHR30566">
    <property type="entry name" value="YNAI-RELATED MECHANOSENSITIVE ION CHANNEL"/>
    <property type="match status" value="1"/>
</dbReference>
<dbReference type="SUPFAM" id="SSF82861">
    <property type="entry name" value="Mechanosensitive channel protein MscS (YggB), transmembrane region"/>
    <property type="match status" value="1"/>
</dbReference>
<dbReference type="OrthoDB" id="9809206at2"/>
<keyword evidence="3" id="KW-1003">Cell membrane</keyword>
<evidence type="ECO:0000256" key="4">
    <source>
        <dbReference type="ARBA" id="ARBA00022692"/>
    </source>
</evidence>